<dbReference type="Pfam" id="PF20700">
    <property type="entry name" value="Mutator"/>
    <property type="match status" value="1"/>
</dbReference>
<dbReference type="InterPro" id="IPR049012">
    <property type="entry name" value="Mutator_transp_dom"/>
</dbReference>
<protein>
    <submittedName>
        <fullName evidence="3">Uncharacterized protein LOC136075169</fullName>
    </submittedName>
</protein>
<dbReference type="PANTHER" id="PTHR33309">
    <property type="entry name" value="KERATIN, ULTRA HIGH-SULFUR MATRIX PROTEIN-LIKE"/>
    <property type="match status" value="1"/>
</dbReference>
<dbReference type="Proteomes" id="UP001652625">
    <property type="component" value="Chromosome 01"/>
</dbReference>
<accession>A0ABM4B470</accession>
<reference evidence="2" key="1">
    <citation type="submission" date="2025-05" db="UniProtKB">
        <authorList>
            <consortium name="RefSeq"/>
        </authorList>
    </citation>
    <scope>NUCLEOTIDE SEQUENCE [LARGE SCALE GENOMIC DNA]</scope>
</reference>
<reference evidence="3" key="2">
    <citation type="submission" date="2025-08" db="UniProtKB">
        <authorList>
            <consortium name="RefSeq"/>
        </authorList>
    </citation>
    <scope>IDENTIFICATION</scope>
</reference>
<organism evidence="2 3">
    <name type="scientific">Hydra vulgaris</name>
    <name type="common">Hydra</name>
    <name type="synonym">Hydra attenuata</name>
    <dbReference type="NCBI Taxonomy" id="6087"/>
    <lineage>
        <taxon>Eukaryota</taxon>
        <taxon>Metazoa</taxon>
        <taxon>Cnidaria</taxon>
        <taxon>Hydrozoa</taxon>
        <taxon>Hydroidolina</taxon>
        <taxon>Anthoathecata</taxon>
        <taxon>Aplanulata</taxon>
        <taxon>Hydridae</taxon>
        <taxon>Hydra</taxon>
    </lineage>
</organism>
<feature type="domain" description="Mutator-like transposase" evidence="1">
    <location>
        <begin position="79"/>
        <end position="436"/>
    </location>
</feature>
<dbReference type="PANTHER" id="PTHR33309:SF3">
    <property type="entry name" value="CCHC-TYPE DOMAIN-CONTAINING PROTEIN"/>
    <property type="match status" value="1"/>
</dbReference>
<dbReference type="GeneID" id="136075169"/>
<evidence type="ECO:0000313" key="3">
    <source>
        <dbReference type="RefSeq" id="XP_065643635.1"/>
    </source>
</evidence>
<gene>
    <name evidence="3" type="primary">LOC136075169</name>
</gene>
<keyword evidence="2" id="KW-1185">Reference proteome</keyword>
<name>A0ABM4B470_HYDVU</name>
<evidence type="ECO:0000259" key="1">
    <source>
        <dbReference type="Pfam" id="PF20700"/>
    </source>
</evidence>
<proteinExistence type="predicted"/>
<evidence type="ECO:0000313" key="2">
    <source>
        <dbReference type="Proteomes" id="UP001652625"/>
    </source>
</evidence>
<dbReference type="RefSeq" id="XP_065643635.1">
    <property type="nucleotide sequence ID" value="XM_065787563.1"/>
</dbReference>
<sequence length="594" mass="66793">MNKQGNKTKQNLSRRIKRKWNGVVGNKKSSSSYILSSTMTSSTTQAASSCSSERKIKPNYSNTFDSGKDNYFVFINFSILKELIAKTACNNCFQPLLLTDVDSSRKGFAHLFQLKCEHCDYVKRFNSSNKSINAKFDAVTANSPYDVNIRAIIAFREVGCGYGAIKTFSSCMNLKCISENGFQKLNKTIMVAYKSASEKSMLLATKDSKKVDIAQDIPCVRVSIDGTWQKRGHNSLHGVVTAISGDKCIDIEVLSKYCMGCKMWNSKKGTPEYQCWIIDHQCEINHKSSSGSMESAGAVTIFNRSVKKNNLIYKEFLGDGDTSSFKDVKNSNPYQDFDITPIKLECVGHVQKRLGTRLRNLVKAHKGTKTPLSGRGNLTEKCINSMQNYYGMAIRQNVNNLYAMKKAVYAILFHFTNFENQQMQHQFCPRGLASWCKYWALNNTNYKSKSCIPIWIKNLILPIIKDLQADDLLIKCLHGTTQNANEALNSIIWSRVPKHTFVSKSTIEMGTYSAVLHYNDGANGVLEVLKYFGLSGIVTLASSSKVDKTRIRHMKSKSTDKSKMQRKKIRAVKKGFIDDQQIKETTDSYISGGF</sequence>